<sequence length="225" mass="24492">MDLVSKLAPALVGKGKPPIEPDEVWALGNPEARSRLLNGEKRTLVDSFDPDEPDSHNDETLTFGSETGFRGAPEGTSPQIDITGGMGAGGLSIVSEGVPGHKGMTFAAEAVSDYWRLPPAVYTSLGLHPQDTVFIPVQGDSMYPTLEEGDVVVVDTRHRWPSPDGIYAILDEIGGLVVKRLEVAQENGENVIRIISDNTRHRIKEKRPDDVFIVGRVLRRFGVIK</sequence>
<evidence type="ECO:0000256" key="5">
    <source>
        <dbReference type="ARBA" id="ARBA00023163"/>
    </source>
</evidence>
<dbReference type="InterPro" id="IPR036286">
    <property type="entry name" value="LexA/Signal_pep-like_sf"/>
</dbReference>
<dbReference type="PROSITE" id="PS00501">
    <property type="entry name" value="SPASE_I_1"/>
    <property type="match status" value="1"/>
</dbReference>
<feature type="domain" description="Peptidase S24/S26A/S26B/S26C" evidence="7">
    <location>
        <begin position="107"/>
        <end position="217"/>
    </location>
</feature>
<dbReference type="InterPro" id="IPR015927">
    <property type="entry name" value="Peptidase_S24_S26A/B/C"/>
</dbReference>
<protein>
    <submittedName>
        <fullName evidence="8">S24 family peptidase</fullName>
    </submittedName>
</protein>
<organism evidence="8 9">
    <name type="scientific">Brucella pseudogrignonensis</name>
    <dbReference type="NCBI Taxonomy" id="419475"/>
    <lineage>
        <taxon>Bacteria</taxon>
        <taxon>Pseudomonadati</taxon>
        <taxon>Pseudomonadota</taxon>
        <taxon>Alphaproteobacteria</taxon>
        <taxon>Hyphomicrobiales</taxon>
        <taxon>Brucellaceae</taxon>
        <taxon>Brucella/Ochrobactrum group</taxon>
        <taxon>Brucella</taxon>
    </lineage>
</organism>
<dbReference type="EMBL" id="PKQI01000002">
    <property type="protein sequence ID" value="NNV20563.1"/>
    <property type="molecule type" value="Genomic_DNA"/>
</dbReference>
<dbReference type="CDD" id="cd06529">
    <property type="entry name" value="S24_LexA-like"/>
    <property type="match status" value="1"/>
</dbReference>
<keyword evidence="5" id="KW-0804">Transcription</keyword>
<dbReference type="GO" id="GO:0003677">
    <property type="term" value="F:DNA binding"/>
    <property type="evidence" value="ECO:0007669"/>
    <property type="project" value="UniProtKB-KW"/>
</dbReference>
<evidence type="ECO:0000313" key="9">
    <source>
        <dbReference type="Proteomes" id="UP000526233"/>
    </source>
</evidence>
<evidence type="ECO:0000259" key="7">
    <source>
        <dbReference type="Pfam" id="PF00717"/>
    </source>
</evidence>
<reference evidence="8 9" key="1">
    <citation type="submission" date="2018-11" db="EMBL/GenBank/DDBJ databases">
        <title>Genome sequencing and analysis.</title>
        <authorList>
            <person name="Huang Y.-T."/>
        </authorList>
    </citation>
    <scope>NUCLEOTIDE SEQUENCE [LARGE SCALE GENOMIC DNA]</scope>
    <source>
        <strain evidence="8 9">SHIN</strain>
    </source>
</reference>
<dbReference type="GO" id="GO:0004252">
    <property type="term" value="F:serine-type endopeptidase activity"/>
    <property type="evidence" value="ECO:0007669"/>
    <property type="project" value="InterPro"/>
</dbReference>
<accession>A0A7Y3WWW1</accession>
<dbReference type="Gene3D" id="2.10.109.10">
    <property type="entry name" value="Umud Fragment, subunit A"/>
    <property type="match status" value="1"/>
</dbReference>
<gene>
    <name evidence="8" type="ORF">EHE22_09015</name>
</gene>
<evidence type="ECO:0000256" key="1">
    <source>
        <dbReference type="ARBA" id="ARBA00022670"/>
    </source>
</evidence>
<dbReference type="PANTHER" id="PTHR40661:SF3">
    <property type="entry name" value="FELS-1 PROPHAGE TRANSCRIPTIONAL REGULATOR"/>
    <property type="match status" value="1"/>
</dbReference>
<dbReference type="GO" id="GO:0016020">
    <property type="term" value="C:membrane"/>
    <property type="evidence" value="ECO:0007669"/>
    <property type="project" value="InterPro"/>
</dbReference>
<keyword evidence="4" id="KW-0238">DNA-binding</keyword>
<proteinExistence type="predicted"/>
<dbReference type="InterPro" id="IPR039418">
    <property type="entry name" value="LexA-like"/>
</dbReference>
<dbReference type="SUPFAM" id="SSF51306">
    <property type="entry name" value="LexA/Signal peptidase"/>
    <property type="match status" value="1"/>
</dbReference>
<name>A0A7Y3WWW1_9HYPH</name>
<evidence type="ECO:0000313" key="8">
    <source>
        <dbReference type="EMBL" id="NNV20563.1"/>
    </source>
</evidence>
<keyword evidence="2" id="KW-0378">Hydrolase</keyword>
<evidence type="ECO:0000256" key="6">
    <source>
        <dbReference type="SAM" id="MobiDB-lite"/>
    </source>
</evidence>
<evidence type="ECO:0000256" key="3">
    <source>
        <dbReference type="ARBA" id="ARBA00023015"/>
    </source>
</evidence>
<evidence type="ECO:0000256" key="2">
    <source>
        <dbReference type="ARBA" id="ARBA00022801"/>
    </source>
</evidence>
<keyword evidence="1" id="KW-0645">Protease</keyword>
<dbReference type="Pfam" id="PF00717">
    <property type="entry name" value="Peptidase_S24"/>
    <property type="match status" value="1"/>
</dbReference>
<dbReference type="AlphaFoldDB" id="A0A7Y3WWW1"/>
<comment type="caution">
    <text evidence="8">The sequence shown here is derived from an EMBL/GenBank/DDBJ whole genome shotgun (WGS) entry which is preliminary data.</text>
</comment>
<dbReference type="InterPro" id="IPR019756">
    <property type="entry name" value="Pept_S26A_signal_pept_1_Ser-AS"/>
</dbReference>
<evidence type="ECO:0000256" key="4">
    <source>
        <dbReference type="ARBA" id="ARBA00023125"/>
    </source>
</evidence>
<dbReference type="Proteomes" id="UP000526233">
    <property type="component" value="Unassembled WGS sequence"/>
</dbReference>
<feature type="region of interest" description="Disordered" evidence="6">
    <location>
        <begin position="45"/>
        <end position="78"/>
    </location>
</feature>
<dbReference type="GO" id="GO:0006508">
    <property type="term" value="P:proteolysis"/>
    <property type="evidence" value="ECO:0007669"/>
    <property type="project" value="UniProtKB-KW"/>
</dbReference>
<keyword evidence="3" id="KW-0805">Transcription regulation</keyword>
<dbReference type="PANTHER" id="PTHR40661">
    <property type="match status" value="1"/>
</dbReference>